<protein>
    <submittedName>
        <fullName evidence="2">Uncharacterized protein</fullName>
    </submittedName>
</protein>
<evidence type="ECO:0000313" key="2">
    <source>
        <dbReference type="EMBL" id="KAL3688433.1"/>
    </source>
</evidence>
<evidence type="ECO:0000256" key="1">
    <source>
        <dbReference type="SAM" id="MobiDB-lite"/>
    </source>
</evidence>
<dbReference type="AlphaFoldDB" id="A0ABD3HAQ9"/>
<feature type="compositionally biased region" description="Acidic residues" evidence="1">
    <location>
        <begin position="56"/>
        <end position="65"/>
    </location>
</feature>
<gene>
    <name evidence="2" type="ORF">R1sor_014742</name>
</gene>
<feature type="compositionally biased region" description="Basic and acidic residues" evidence="1">
    <location>
        <begin position="108"/>
        <end position="121"/>
    </location>
</feature>
<name>A0ABD3HAQ9_9MARC</name>
<comment type="caution">
    <text evidence="2">The sequence shown here is derived from an EMBL/GenBank/DDBJ whole genome shotgun (WGS) entry which is preliminary data.</text>
</comment>
<feature type="region of interest" description="Disordered" evidence="1">
    <location>
        <begin position="34"/>
        <end position="121"/>
    </location>
</feature>
<dbReference type="Proteomes" id="UP001633002">
    <property type="component" value="Unassembled WGS sequence"/>
</dbReference>
<dbReference type="EMBL" id="JBJQOH010000004">
    <property type="protein sequence ID" value="KAL3688433.1"/>
    <property type="molecule type" value="Genomic_DNA"/>
</dbReference>
<sequence>MLNPEELYPEVHMEDVLPSMRSEVLKMFRALRAQNPEPEGKKTVKAQIPIEILQTTEEDSEDEETDLQKSRGEPSSSGLPKMGALDAVNGVLNAALNSNTGADQEEDTTGRKENGRSKLEG</sequence>
<organism evidence="2 3">
    <name type="scientific">Riccia sorocarpa</name>
    <dbReference type="NCBI Taxonomy" id="122646"/>
    <lineage>
        <taxon>Eukaryota</taxon>
        <taxon>Viridiplantae</taxon>
        <taxon>Streptophyta</taxon>
        <taxon>Embryophyta</taxon>
        <taxon>Marchantiophyta</taxon>
        <taxon>Marchantiopsida</taxon>
        <taxon>Marchantiidae</taxon>
        <taxon>Marchantiales</taxon>
        <taxon>Ricciaceae</taxon>
        <taxon>Riccia</taxon>
    </lineage>
</organism>
<accession>A0ABD3HAQ9</accession>
<keyword evidence="3" id="KW-1185">Reference proteome</keyword>
<evidence type="ECO:0000313" key="3">
    <source>
        <dbReference type="Proteomes" id="UP001633002"/>
    </source>
</evidence>
<reference evidence="2 3" key="1">
    <citation type="submission" date="2024-09" db="EMBL/GenBank/DDBJ databases">
        <title>Chromosome-scale assembly of Riccia sorocarpa.</title>
        <authorList>
            <person name="Paukszto L."/>
        </authorList>
    </citation>
    <scope>NUCLEOTIDE SEQUENCE [LARGE SCALE GENOMIC DNA]</scope>
    <source>
        <strain evidence="2">LP-2024</strain>
        <tissue evidence="2">Aerial parts of the thallus</tissue>
    </source>
</reference>
<proteinExistence type="predicted"/>